<evidence type="ECO:0000313" key="8">
    <source>
        <dbReference type="EMBL" id="PSR74477.1"/>
    </source>
</evidence>
<feature type="transmembrane region" description="Helical" evidence="6">
    <location>
        <begin position="354"/>
        <end position="374"/>
    </location>
</feature>
<dbReference type="PROSITE" id="PS00217">
    <property type="entry name" value="SUGAR_TRANSPORT_2"/>
    <property type="match status" value="1"/>
</dbReference>
<keyword evidence="4 6" id="KW-0472">Membrane</keyword>
<feature type="transmembrane region" description="Helical" evidence="6">
    <location>
        <begin position="491"/>
        <end position="513"/>
    </location>
</feature>
<feature type="transmembrane region" description="Helical" evidence="6">
    <location>
        <begin position="439"/>
        <end position="457"/>
    </location>
</feature>
<keyword evidence="9" id="KW-1185">Reference proteome</keyword>
<feature type="compositionally biased region" description="Low complexity" evidence="5">
    <location>
        <begin position="163"/>
        <end position="176"/>
    </location>
</feature>
<dbReference type="STRING" id="98765.A0A2R6NPR6"/>
<evidence type="ECO:0000256" key="3">
    <source>
        <dbReference type="ARBA" id="ARBA00022989"/>
    </source>
</evidence>
<comment type="subcellular location">
    <subcellularLocation>
        <location evidence="1">Membrane</location>
        <topology evidence="1">Multi-pass membrane protein</topology>
    </subcellularLocation>
</comment>
<feature type="compositionally biased region" description="Pro residues" evidence="5">
    <location>
        <begin position="70"/>
        <end position="81"/>
    </location>
</feature>
<evidence type="ECO:0000259" key="7">
    <source>
        <dbReference type="PROSITE" id="PS50850"/>
    </source>
</evidence>
<evidence type="ECO:0000256" key="1">
    <source>
        <dbReference type="ARBA" id="ARBA00004141"/>
    </source>
</evidence>
<dbReference type="InterPro" id="IPR005829">
    <property type="entry name" value="Sugar_transporter_CS"/>
</dbReference>
<evidence type="ECO:0000256" key="5">
    <source>
        <dbReference type="SAM" id="MobiDB-lite"/>
    </source>
</evidence>
<keyword evidence="3 6" id="KW-1133">Transmembrane helix</keyword>
<dbReference type="AlphaFoldDB" id="A0A2R6NPR6"/>
<dbReference type="PROSITE" id="PS50850">
    <property type="entry name" value="MFS"/>
    <property type="match status" value="1"/>
</dbReference>
<feature type="region of interest" description="Disordered" evidence="5">
    <location>
        <begin position="163"/>
        <end position="186"/>
    </location>
</feature>
<dbReference type="PANTHER" id="PTHR24064">
    <property type="entry name" value="SOLUTE CARRIER FAMILY 22 MEMBER"/>
    <property type="match status" value="1"/>
</dbReference>
<evidence type="ECO:0000256" key="6">
    <source>
        <dbReference type="SAM" id="Phobius"/>
    </source>
</evidence>
<dbReference type="Gene3D" id="1.20.1250.20">
    <property type="entry name" value="MFS general substrate transporter like domains"/>
    <property type="match status" value="2"/>
</dbReference>
<evidence type="ECO:0000256" key="4">
    <source>
        <dbReference type="ARBA" id="ARBA00023136"/>
    </source>
</evidence>
<dbReference type="Pfam" id="PF00083">
    <property type="entry name" value="Sugar_tr"/>
    <property type="match status" value="1"/>
</dbReference>
<comment type="caution">
    <text evidence="8">The sequence shown here is derived from an EMBL/GenBank/DDBJ whole genome shotgun (WGS) entry which is preliminary data.</text>
</comment>
<dbReference type="EMBL" id="MLYV02000984">
    <property type="protein sequence ID" value="PSR74477.1"/>
    <property type="molecule type" value="Genomic_DNA"/>
</dbReference>
<feature type="domain" description="Major facilitator superfamily (MFS) profile" evidence="7">
    <location>
        <begin position="150"/>
        <end position="557"/>
    </location>
</feature>
<keyword evidence="2 6" id="KW-0812">Transmembrane</keyword>
<gene>
    <name evidence="8" type="ORF">PHLCEN_2v9809</name>
</gene>
<name>A0A2R6NPR6_9APHY</name>
<feature type="region of interest" description="Disordered" evidence="5">
    <location>
        <begin position="1"/>
        <end position="86"/>
    </location>
</feature>
<dbReference type="PROSITE" id="PS00216">
    <property type="entry name" value="SUGAR_TRANSPORT_1"/>
    <property type="match status" value="1"/>
</dbReference>
<dbReference type="GO" id="GO:0016020">
    <property type="term" value="C:membrane"/>
    <property type="evidence" value="ECO:0007669"/>
    <property type="project" value="UniProtKB-SubCell"/>
</dbReference>
<feature type="transmembrane region" description="Helical" evidence="6">
    <location>
        <begin position="525"/>
        <end position="544"/>
    </location>
</feature>
<dbReference type="InterPro" id="IPR020846">
    <property type="entry name" value="MFS_dom"/>
</dbReference>
<feature type="region of interest" description="Disordered" evidence="5">
    <location>
        <begin position="98"/>
        <end position="137"/>
    </location>
</feature>
<dbReference type="SUPFAM" id="SSF103473">
    <property type="entry name" value="MFS general substrate transporter"/>
    <property type="match status" value="1"/>
</dbReference>
<proteinExistence type="predicted"/>
<organism evidence="8 9">
    <name type="scientific">Hermanssonia centrifuga</name>
    <dbReference type="NCBI Taxonomy" id="98765"/>
    <lineage>
        <taxon>Eukaryota</taxon>
        <taxon>Fungi</taxon>
        <taxon>Dikarya</taxon>
        <taxon>Basidiomycota</taxon>
        <taxon>Agaricomycotina</taxon>
        <taxon>Agaricomycetes</taxon>
        <taxon>Polyporales</taxon>
        <taxon>Meruliaceae</taxon>
        <taxon>Hermanssonia</taxon>
    </lineage>
</organism>
<dbReference type="GO" id="GO:0022857">
    <property type="term" value="F:transmembrane transporter activity"/>
    <property type="evidence" value="ECO:0007669"/>
    <property type="project" value="InterPro"/>
</dbReference>
<dbReference type="InterPro" id="IPR036259">
    <property type="entry name" value="MFS_trans_sf"/>
</dbReference>
<dbReference type="InterPro" id="IPR005828">
    <property type="entry name" value="MFS_sugar_transport-like"/>
</dbReference>
<feature type="transmembrane region" description="Helical" evidence="6">
    <location>
        <begin position="314"/>
        <end position="333"/>
    </location>
</feature>
<accession>A0A2R6NPR6</accession>
<protein>
    <recommendedName>
        <fullName evidence="7">Major facilitator superfamily (MFS) profile domain-containing protein</fullName>
    </recommendedName>
</protein>
<dbReference type="OrthoDB" id="433512at2759"/>
<dbReference type="Proteomes" id="UP000186601">
    <property type="component" value="Unassembled WGS sequence"/>
</dbReference>
<reference evidence="8 9" key="1">
    <citation type="submission" date="2018-02" db="EMBL/GenBank/DDBJ databases">
        <title>Genome sequence of the basidiomycete white-rot fungus Phlebia centrifuga.</title>
        <authorList>
            <person name="Granchi Z."/>
            <person name="Peng M."/>
            <person name="de Vries R.P."/>
            <person name="Hilden K."/>
            <person name="Makela M.R."/>
            <person name="Grigoriev I."/>
            <person name="Riley R."/>
        </authorList>
    </citation>
    <scope>NUCLEOTIDE SEQUENCE [LARGE SCALE GENOMIC DNA]</scope>
    <source>
        <strain evidence="8 9">FBCC195</strain>
    </source>
</reference>
<feature type="compositionally biased region" description="Polar residues" evidence="5">
    <location>
        <begin position="106"/>
        <end position="116"/>
    </location>
</feature>
<feature type="non-terminal residue" evidence="8">
    <location>
        <position position="1"/>
    </location>
</feature>
<evidence type="ECO:0000313" key="9">
    <source>
        <dbReference type="Proteomes" id="UP000186601"/>
    </source>
</evidence>
<evidence type="ECO:0000256" key="2">
    <source>
        <dbReference type="ARBA" id="ARBA00022692"/>
    </source>
</evidence>
<sequence length="557" mass="60805">ADYLPDWLRPTSTNEDEPLLHSPTSNSTMHPHVRPLPTPPSIPTHSPKAELLATLPLDMKVTRPEQLSLPIPPNSPPPPVYSAPDLKPATRRASLMKAGNFGAGDSSPSSSRTPAVQESDELFDPASLSPAAGGYHDYRSGHVRRVEGSFMGESATTLNYPGLSPQALPSSLPPLSRNGRIPEDRYEYPPEKATLTMTAEIELMSPSFDPYGAGDPGTHLSRQRRAALEEVDNANFSKSDGVELIIIIIGTFGQALASDDTLGTVNIVAALVIWRFIMGIGVGGDYPLSAVISSEFASTHIRGRMLTAVFANQGWGQFAASIAGLVSIAIFKGSIKDFSIGSTDHEVLKAVDRAWRLLIGLGCVPAAIALYFRLTIPETPRFTMDVERNLKQAMQDIDRFLSSGTYKYDPDSIVVRVDAPRASKRNFFEYFSKWENLKILLGCAYAWFAVDVTFYGLGLNTDKFFNAIGFAPPPSASDGDLFPTAKEVFTYFSNLCTANMLLSVAGFIPGYWITFYFVDKWGRRPIQLMGFAVLTVLFLVVGMLKSAFMSPKRVTAN</sequence>